<name>A0A0H0XLZ5_9SPHN</name>
<gene>
    <name evidence="1" type="ORF">AAV99_11855</name>
</gene>
<organism evidence="1 2">
    <name type="scientific">Aurantiacibacter marinus</name>
    <dbReference type="NCBI Taxonomy" id="874156"/>
    <lineage>
        <taxon>Bacteria</taxon>
        <taxon>Pseudomonadati</taxon>
        <taxon>Pseudomonadota</taxon>
        <taxon>Alphaproteobacteria</taxon>
        <taxon>Sphingomonadales</taxon>
        <taxon>Erythrobacteraceae</taxon>
        <taxon>Aurantiacibacter</taxon>
    </lineage>
</organism>
<dbReference type="GO" id="GO:0004497">
    <property type="term" value="F:monooxygenase activity"/>
    <property type="evidence" value="ECO:0007669"/>
    <property type="project" value="InterPro"/>
</dbReference>
<dbReference type="InterPro" id="IPR036188">
    <property type="entry name" value="FAD/NAD-bd_sf"/>
</dbReference>
<dbReference type="InterPro" id="IPR006905">
    <property type="entry name" value="Flavin_halogenase"/>
</dbReference>
<dbReference type="Pfam" id="PF04820">
    <property type="entry name" value="Trp_halogenase"/>
    <property type="match status" value="1"/>
</dbReference>
<sequence length="496" mass="52655">MSAAREPLRRVVVVGAGQTGVLAAIGVKRALPACQVIVVAVAPDPAAFADHAATALPFTNRLHDRLGITEESLLLKAGASHRLIAHMIGWGAPQSDGQAQHGAVPYGATLEHALMTRFANDWGGGSKNSGGENTSAGSLAQLLAEAGRFCVPPGNQPSPVDDVDYALRWNPPAYRDLLIGLARQLGVDHVQGDIATIAPDDAGGIAAIQIAGAGRLEADLFIDCSGTGARLLAALRQTEQQDWGNYLPLRRIIVAQPGLAMLALEDRFTMLPEGWLCEFAGRDGLQVTLGSSGQVSDNAAVQALGGAAIASIPLMPGRVVEPWAGNVVALGDAAARFEPLGFLNLDLAHRQLGLLLEMLPGRQIEPLERREYNRRSGLMMDAVRDTLGMHYAAPQATNVFGKMRRSDRLSLAIDQFTRRGRLPFWEEAPLLGQEYMALLGALGFVRGITPQSRSTGQREADEAGRAFSAKAQAALQFAPPYADFMGAVLQQAGPPR</sequence>
<evidence type="ECO:0008006" key="3">
    <source>
        <dbReference type="Google" id="ProtNLM"/>
    </source>
</evidence>
<comment type="caution">
    <text evidence="1">The sequence shown here is derived from an EMBL/GenBank/DDBJ whole genome shotgun (WGS) entry which is preliminary data.</text>
</comment>
<reference evidence="1 2" key="1">
    <citation type="submission" date="2015-04" db="EMBL/GenBank/DDBJ databases">
        <title>The draft genome sequence of Erythrobacter marinus HWDM-33.</title>
        <authorList>
            <person name="Zhuang L."/>
            <person name="Liu Y."/>
            <person name="Shao Z."/>
        </authorList>
    </citation>
    <scope>NUCLEOTIDE SEQUENCE [LARGE SCALE GENOMIC DNA]</scope>
    <source>
        <strain evidence="1 2">HWDM-33</strain>
    </source>
</reference>
<keyword evidence="2" id="KW-1185">Reference proteome</keyword>
<dbReference type="Proteomes" id="UP000053455">
    <property type="component" value="Unassembled WGS sequence"/>
</dbReference>
<dbReference type="STRING" id="874156.GCA_001021555_02062"/>
<accession>A0A0H0XLZ5</accession>
<dbReference type="OrthoDB" id="462203at2"/>
<dbReference type="SUPFAM" id="SSF51905">
    <property type="entry name" value="FAD/NAD(P)-binding domain"/>
    <property type="match status" value="1"/>
</dbReference>
<evidence type="ECO:0000313" key="1">
    <source>
        <dbReference type="EMBL" id="KLI63339.1"/>
    </source>
</evidence>
<protein>
    <recommendedName>
        <fullName evidence="3">Tryptophan halogenase</fullName>
    </recommendedName>
</protein>
<dbReference type="InterPro" id="IPR050816">
    <property type="entry name" value="Flavin-dep_Halogenase_NPB"/>
</dbReference>
<dbReference type="Gene3D" id="3.50.50.60">
    <property type="entry name" value="FAD/NAD(P)-binding domain"/>
    <property type="match status" value="1"/>
</dbReference>
<dbReference type="PATRIC" id="fig|874156.12.peg.2435"/>
<proteinExistence type="predicted"/>
<dbReference type="PANTHER" id="PTHR43747">
    <property type="entry name" value="FAD-BINDING PROTEIN"/>
    <property type="match status" value="1"/>
</dbReference>
<dbReference type="AlphaFoldDB" id="A0A0H0XLZ5"/>
<evidence type="ECO:0000313" key="2">
    <source>
        <dbReference type="Proteomes" id="UP000053455"/>
    </source>
</evidence>
<dbReference type="EMBL" id="LBHU01000003">
    <property type="protein sequence ID" value="KLI63339.1"/>
    <property type="molecule type" value="Genomic_DNA"/>
</dbReference>
<dbReference type="PANTHER" id="PTHR43747:SF4">
    <property type="entry name" value="FLAVIN-DEPENDENT TRYPTOPHAN HALOGENASE"/>
    <property type="match status" value="1"/>
</dbReference>
<dbReference type="RefSeq" id="WP_047094230.1">
    <property type="nucleotide sequence ID" value="NZ_LBHU01000003.1"/>
</dbReference>